<dbReference type="EMBL" id="VWSF01000002">
    <property type="protein sequence ID" value="KAA5548761.1"/>
    <property type="molecule type" value="Genomic_DNA"/>
</dbReference>
<keyword evidence="1" id="KW-1133">Transmembrane helix</keyword>
<gene>
    <name evidence="2" type="ORF">F0145_04415</name>
</gene>
<evidence type="ECO:0000313" key="3">
    <source>
        <dbReference type="Proteomes" id="UP000323426"/>
    </source>
</evidence>
<dbReference type="RefSeq" id="WP_150087088.1">
    <property type="nucleotide sequence ID" value="NZ_VWSF01000002.1"/>
</dbReference>
<feature type="transmembrane region" description="Helical" evidence="1">
    <location>
        <begin position="46"/>
        <end position="70"/>
    </location>
</feature>
<name>A0A5M6DML0_9BACT</name>
<evidence type="ECO:0000256" key="1">
    <source>
        <dbReference type="SAM" id="Phobius"/>
    </source>
</evidence>
<evidence type="ECO:0000313" key="2">
    <source>
        <dbReference type="EMBL" id="KAA5548761.1"/>
    </source>
</evidence>
<accession>A0A5M6DML0</accession>
<dbReference type="AlphaFoldDB" id="A0A5M6DML0"/>
<reference evidence="2 3" key="1">
    <citation type="submission" date="2019-09" db="EMBL/GenBank/DDBJ databases">
        <title>Genome sequence and assembly of Adhaeribacter sp.</title>
        <authorList>
            <person name="Chhetri G."/>
        </authorList>
    </citation>
    <scope>NUCLEOTIDE SEQUENCE [LARGE SCALE GENOMIC DNA]</scope>
    <source>
        <strain evidence="2 3">DK36</strain>
    </source>
</reference>
<proteinExistence type="predicted"/>
<sequence length="248" mass="28305">MRTTHLRFLILPTTLAFAIPLIMLLLPVQRYFSFLPLFSGELTWPIGVTFGSIATPLLLLAGIMVTLAAFKEYQQTNLVQQNIHTSEKERLHAEVATRYILELFTLFKQENEKFCPEEVEKALKTILESHQNYHNGQIPPLIFTSHLRYTLKTSPVGQHLHHITRLLTQLIKVVRSKQPTLPPDEYALILSFLDGFNTAIYPKLKALVQLNHTCDLCGANPYEYFVGKDQLTALNKALESINSMPYKV</sequence>
<dbReference type="Proteomes" id="UP000323426">
    <property type="component" value="Unassembled WGS sequence"/>
</dbReference>
<keyword evidence="1" id="KW-0472">Membrane</keyword>
<comment type="caution">
    <text evidence="2">The sequence shown here is derived from an EMBL/GenBank/DDBJ whole genome shotgun (WGS) entry which is preliminary data.</text>
</comment>
<protein>
    <submittedName>
        <fullName evidence="2">Uncharacterized protein</fullName>
    </submittedName>
</protein>
<keyword evidence="1" id="KW-0812">Transmembrane</keyword>
<feature type="transmembrane region" description="Helical" evidence="1">
    <location>
        <begin position="7"/>
        <end position="26"/>
    </location>
</feature>
<keyword evidence="3" id="KW-1185">Reference proteome</keyword>
<organism evidence="2 3">
    <name type="scientific">Adhaeribacter rhizoryzae</name>
    <dbReference type="NCBI Taxonomy" id="2607907"/>
    <lineage>
        <taxon>Bacteria</taxon>
        <taxon>Pseudomonadati</taxon>
        <taxon>Bacteroidota</taxon>
        <taxon>Cytophagia</taxon>
        <taxon>Cytophagales</taxon>
        <taxon>Hymenobacteraceae</taxon>
        <taxon>Adhaeribacter</taxon>
    </lineage>
</organism>